<dbReference type="EMBL" id="CP031223">
    <property type="protein sequence ID" value="QFG00690.1"/>
    <property type="molecule type" value="Genomic_DNA"/>
</dbReference>
<dbReference type="GO" id="GO:0016787">
    <property type="term" value="F:hydrolase activity"/>
    <property type="evidence" value="ECO:0007669"/>
    <property type="project" value="UniProtKB-KW"/>
</dbReference>
<dbReference type="RefSeq" id="WP_151701570.1">
    <property type="nucleotide sequence ID" value="NZ_CP031223.1"/>
</dbReference>
<dbReference type="InterPro" id="IPR029058">
    <property type="entry name" value="AB_hydrolase_fold"/>
</dbReference>
<dbReference type="InterPro" id="IPR050266">
    <property type="entry name" value="AB_hydrolase_sf"/>
</dbReference>
<dbReference type="OrthoDB" id="59888at2"/>
<evidence type="ECO:0000259" key="1">
    <source>
        <dbReference type="Pfam" id="PF00561"/>
    </source>
</evidence>
<dbReference type="AlphaFoldDB" id="A0A5J6SSZ6"/>
<dbReference type="KEGG" id="psyo:PB01_18870"/>
<evidence type="ECO:0000313" key="2">
    <source>
        <dbReference type="EMBL" id="QFG00690.1"/>
    </source>
</evidence>
<gene>
    <name evidence="2" type="ORF">PB01_18870</name>
</gene>
<accession>A0A5J6SSZ6</accession>
<protein>
    <submittedName>
        <fullName evidence="2">Alpha/beta hydrolase</fullName>
    </submittedName>
</protein>
<feature type="domain" description="AB hydrolase-1" evidence="1">
    <location>
        <begin position="56"/>
        <end position="160"/>
    </location>
</feature>
<dbReference type="InterPro" id="IPR000073">
    <property type="entry name" value="AB_hydrolase_1"/>
</dbReference>
<sequence length="301" mass="34018">MKATIIRNILGVAAFPLTVWNLAMNQLNKVAPPGQIIQTKHSEVHAIVTGEGEVTVILEAGLGSVSIDWCYVQPEISKFAKVISYDRGDYGWSRTKRMTLSSLDSVEELKEVLENLNIQPPYILVGHSFGGLSMRLFVSMYPNDVTGLVLVDAVHENQYVTGNQNNKFRRLVTFGYATSLMGLPRILKQKVGRKFLVKEYARHLKYIGYTLGAYKSMYREYRDSSISAKQLMEAKPLRDDLSIKVISAENNSEQWKKRQMLLSKLTNKTEHIQTKTGHSIHLEDPRIVIKCITNLIKESSG</sequence>
<dbReference type="Gene3D" id="3.40.50.1820">
    <property type="entry name" value="alpha/beta hydrolase"/>
    <property type="match status" value="1"/>
</dbReference>
<keyword evidence="3" id="KW-1185">Reference proteome</keyword>
<proteinExistence type="predicted"/>
<keyword evidence="2" id="KW-0378">Hydrolase</keyword>
<dbReference type="SUPFAM" id="SSF53474">
    <property type="entry name" value="alpha/beta-Hydrolases"/>
    <property type="match status" value="1"/>
</dbReference>
<dbReference type="Proteomes" id="UP000325517">
    <property type="component" value="Chromosome"/>
</dbReference>
<reference evidence="2 3" key="1">
    <citation type="submission" date="2018-07" db="EMBL/GenBank/DDBJ databases">
        <title>Complete genome sequence of Psychrobacillus sp. PB01, isolated from iceberg, and comparative genome analysis of Psychrobacillus strains.</title>
        <authorList>
            <person name="Lee P.C."/>
        </authorList>
    </citation>
    <scope>NUCLEOTIDE SEQUENCE [LARGE SCALE GENOMIC DNA]</scope>
    <source>
        <strain evidence="2 3">PB01</strain>
    </source>
</reference>
<dbReference type="PANTHER" id="PTHR43798">
    <property type="entry name" value="MONOACYLGLYCEROL LIPASE"/>
    <property type="match status" value="1"/>
</dbReference>
<name>A0A5J6SSZ6_9BACI</name>
<dbReference type="PANTHER" id="PTHR43798:SF33">
    <property type="entry name" value="HYDROLASE, PUTATIVE (AFU_ORTHOLOGUE AFUA_2G14860)-RELATED"/>
    <property type="match status" value="1"/>
</dbReference>
<dbReference type="GO" id="GO:0016020">
    <property type="term" value="C:membrane"/>
    <property type="evidence" value="ECO:0007669"/>
    <property type="project" value="TreeGrafter"/>
</dbReference>
<dbReference type="Pfam" id="PF00561">
    <property type="entry name" value="Abhydrolase_1"/>
    <property type="match status" value="1"/>
</dbReference>
<organism evidence="2 3">
    <name type="scientific">Psychrobacillus glaciei</name>
    <dbReference type="NCBI Taxonomy" id="2283160"/>
    <lineage>
        <taxon>Bacteria</taxon>
        <taxon>Bacillati</taxon>
        <taxon>Bacillota</taxon>
        <taxon>Bacilli</taxon>
        <taxon>Bacillales</taxon>
        <taxon>Bacillaceae</taxon>
        <taxon>Psychrobacillus</taxon>
    </lineage>
</organism>
<evidence type="ECO:0000313" key="3">
    <source>
        <dbReference type="Proteomes" id="UP000325517"/>
    </source>
</evidence>